<comment type="similarity">
    <text evidence="3">Belongs to the CSN1 family.</text>
</comment>
<comment type="caution">
    <text evidence="10">The sequence shown here is derived from an EMBL/GenBank/DDBJ whole genome shotgun (WGS) entry which is preliminary data.</text>
</comment>
<dbReference type="InterPro" id="IPR000717">
    <property type="entry name" value="PCI_dom"/>
</dbReference>
<accession>A0ABR4CZN8</accession>
<keyword evidence="11" id="KW-1185">Reference proteome</keyword>
<dbReference type="PROSITE" id="PS50250">
    <property type="entry name" value="PCI"/>
    <property type="match status" value="1"/>
</dbReference>
<evidence type="ECO:0000256" key="3">
    <source>
        <dbReference type="ARBA" id="ARBA00008793"/>
    </source>
</evidence>
<evidence type="ECO:0000256" key="8">
    <source>
        <dbReference type="SAM" id="MobiDB-lite"/>
    </source>
</evidence>
<protein>
    <recommendedName>
        <fullName evidence="9">PCI domain-containing protein</fullName>
    </recommendedName>
</protein>
<gene>
    <name evidence="10" type="ORF">VTL71DRAFT_8374</name>
</gene>
<evidence type="ECO:0000256" key="4">
    <source>
        <dbReference type="ARBA" id="ARBA00022490"/>
    </source>
</evidence>
<feature type="coiled-coil region" evidence="7">
    <location>
        <begin position="102"/>
        <end position="129"/>
    </location>
</feature>
<reference evidence="10 11" key="1">
    <citation type="journal article" date="2024" name="Commun. Biol.">
        <title>Comparative genomic analysis of thermophilic fungi reveals convergent evolutionary adaptations and gene losses.</title>
        <authorList>
            <person name="Steindorff A.S."/>
            <person name="Aguilar-Pontes M.V."/>
            <person name="Robinson A.J."/>
            <person name="Andreopoulos B."/>
            <person name="LaButti K."/>
            <person name="Kuo A."/>
            <person name="Mondo S."/>
            <person name="Riley R."/>
            <person name="Otillar R."/>
            <person name="Haridas S."/>
            <person name="Lipzen A."/>
            <person name="Grimwood J."/>
            <person name="Schmutz J."/>
            <person name="Clum A."/>
            <person name="Reid I.D."/>
            <person name="Moisan M.C."/>
            <person name="Butler G."/>
            <person name="Nguyen T.T.M."/>
            <person name="Dewar K."/>
            <person name="Conant G."/>
            <person name="Drula E."/>
            <person name="Henrissat B."/>
            <person name="Hansel C."/>
            <person name="Singer S."/>
            <person name="Hutchinson M.I."/>
            <person name="de Vries R.P."/>
            <person name="Natvig D.O."/>
            <person name="Powell A.J."/>
            <person name="Tsang A."/>
            <person name="Grigoriev I.V."/>
        </authorList>
    </citation>
    <scope>NUCLEOTIDE SEQUENCE [LARGE SCALE GENOMIC DNA]</scope>
    <source>
        <strain evidence="10 11">CBS 494.80</strain>
    </source>
</reference>
<dbReference type="EMBL" id="JAZHXI010000002">
    <property type="protein sequence ID" value="KAL2074596.1"/>
    <property type="molecule type" value="Genomic_DNA"/>
</dbReference>
<name>A0ABR4CZN8_9HELO</name>
<evidence type="ECO:0000256" key="6">
    <source>
        <dbReference type="ARBA" id="ARBA00023242"/>
    </source>
</evidence>
<evidence type="ECO:0000313" key="11">
    <source>
        <dbReference type="Proteomes" id="UP001595075"/>
    </source>
</evidence>
<comment type="subcellular location">
    <subcellularLocation>
        <location evidence="2">Cytoplasm</location>
    </subcellularLocation>
    <subcellularLocation>
        <location evidence="1">Nucleus</location>
    </subcellularLocation>
</comment>
<keyword evidence="4" id="KW-0963">Cytoplasm</keyword>
<feature type="domain" description="PCI" evidence="9">
    <location>
        <begin position="230"/>
        <end position="399"/>
    </location>
</feature>
<feature type="region of interest" description="Disordered" evidence="8">
    <location>
        <begin position="457"/>
        <end position="478"/>
    </location>
</feature>
<feature type="region of interest" description="Disordered" evidence="8">
    <location>
        <begin position="1"/>
        <end position="25"/>
    </location>
</feature>
<proteinExistence type="inferred from homology"/>
<organism evidence="10 11">
    <name type="scientific">Oculimacula yallundae</name>
    <dbReference type="NCBI Taxonomy" id="86028"/>
    <lineage>
        <taxon>Eukaryota</taxon>
        <taxon>Fungi</taxon>
        <taxon>Dikarya</taxon>
        <taxon>Ascomycota</taxon>
        <taxon>Pezizomycotina</taxon>
        <taxon>Leotiomycetes</taxon>
        <taxon>Helotiales</taxon>
        <taxon>Ploettnerulaceae</taxon>
        <taxon>Oculimacula</taxon>
    </lineage>
</organism>
<dbReference type="Pfam" id="PF01399">
    <property type="entry name" value="PCI"/>
    <property type="match status" value="1"/>
</dbReference>
<keyword evidence="6" id="KW-0539">Nucleus</keyword>
<dbReference type="PANTHER" id="PTHR14145">
    <property type="entry name" value="26S PROTESOME SUBUNIT 6"/>
    <property type="match status" value="1"/>
</dbReference>
<dbReference type="Pfam" id="PF10602">
    <property type="entry name" value="RPN7"/>
    <property type="match status" value="1"/>
</dbReference>
<evidence type="ECO:0000259" key="9">
    <source>
        <dbReference type="PROSITE" id="PS50250"/>
    </source>
</evidence>
<feature type="compositionally biased region" description="Low complexity" evidence="8">
    <location>
        <begin position="1"/>
        <end position="15"/>
    </location>
</feature>
<dbReference type="SUPFAM" id="SSF46785">
    <property type="entry name" value="Winged helix' DNA-binding domain"/>
    <property type="match status" value="1"/>
</dbReference>
<dbReference type="InterPro" id="IPR036390">
    <property type="entry name" value="WH_DNA-bd_sf"/>
</dbReference>
<evidence type="ECO:0000256" key="2">
    <source>
        <dbReference type="ARBA" id="ARBA00004496"/>
    </source>
</evidence>
<keyword evidence="5" id="KW-0736">Signalosome</keyword>
<dbReference type="InterPro" id="IPR019585">
    <property type="entry name" value="Rpn7/CSN1"/>
</dbReference>
<dbReference type="PANTHER" id="PTHR14145:SF2">
    <property type="entry name" value="COP9 SIGNALOSOME COMPLEX SUBUNIT 1"/>
    <property type="match status" value="1"/>
</dbReference>
<evidence type="ECO:0000256" key="1">
    <source>
        <dbReference type="ARBA" id="ARBA00004123"/>
    </source>
</evidence>
<sequence>MYSANASNSSAPASPTQSRTKKSLVVHEQPKFDLESYISNYKGRTRLERLLLIGVCSSVIGVEALKLAVREAKQGKDIKIYLDAQNHLEVIGPDEPEAQRDLAWMEKTAKQNQAETQRLEAELKGYKNNLIKESIRMGNEDLGKHYQAIGDLQKAFDSYGRMRQDVSINRHIIEIGRHLIEVGVEQKNYIAVSSNVQKIKSVITPLEEDKKLQPYLCAAEGLARMDERDFHTAALQFLAADAGMGLSCNTIISPNDVAIYGGLCALATMDRNELQRRVLENSNFRTYLELEPHIRRAISFFVNSRYTACLGVLEAYRSDYLLDIHLQKHVDDLYQLVRSKSIVQYFIPFSCVTLDSLNQAFAAPGKTIDKELANMIKSKDLDARIDTQNRLLTSRPSAPRSSLQTSTLTTAKEYEREARRRIQHMNINGADLDIKATKRNDRGIGGMSGGGMDDFFDNSFGSGSAGGGNRDLRSSNRG</sequence>
<keyword evidence="7" id="KW-0175">Coiled coil</keyword>
<dbReference type="Gene3D" id="1.25.40.570">
    <property type="match status" value="1"/>
</dbReference>
<evidence type="ECO:0000256" key="5">
    <source>
        <dbReference type="ARBA" id="ARBA00022790"/>
    </source>
</evidence>
<dbReference type="Proteomes" id="UP001595075">
    <property type="component" value="Unassembled WGS sequence"/>
</dbReference>
<evidence type="ECO:0000256" key="7">
    <source>
        <dbReference type="SAM" id="Coils"/>
    </source>
</evidence>
<evidence type="ECO:0000313" key="10">
    <source>
        <dbReference type="EMBL" id="KAL2074596.1"/>
    </source>
</evidence>
<dbReference type="InterPro" id="IPR045135">
    <property type="entry name" value="Rpn7_N"/>
</dbReference>
<dbReference type="SMART" id="SM00088">
    <property type="entry name" value="PINT"/>
    <property type="match status" value="1"/>
</dbReference>